<dbReference type="STRING" id="60137.SAMN04488041_1117"/>
<dbReference type="EMBL" id="FNNB01000011">
    <property type="protein sequence ID" value="SDX66049.1"/>
    <property type="molecule type" value="Genomic_DNA"/>
</dbReference>
<reference evidence="2" key="1">
    <citation type="submission" date="2016-10" db="EMBL/GenBank/DDBJ databases">
        <authorList>
            <person name="Varghese N."/>
            <person name="Submissions S."/>
        </authorList>
    </citation>
    <scope>NUCLEOTIDE SEQUENCE [LARGE SCALE GENOMIC DNA]</scope>
    <source>
        <strain evidence="2">DSM 10014</strain>
    </source>
</reference>
<dbReference type="Pfam" id="PF13730">
    <property type="entry name" value="HTH_36"/>
    <property type="match status" value="1"/>
</dbReference>
<protein>
    <submittedName>
        <fullName evidence="1">Helix-turn-helix domain-containing protein</fullName>
    </submittedName>
</protein>
<organism evidence="1 2">
    <name type="scientific">Sulfitobacter pontiacus</name>
    <dbReference type="NCBI Taxonomy" id="60137"/>
    <lineage>
        <taxon>Bacteria</taxon>
        <taxon>Pseudomonadati</taxon>
        <taxon>Pseudomonadota</taxon>
        <taxon>Alphaproteobacteria</taxon>
        <taxon>Rhodobacterales</taxon>
        <taxon>Roseobacteraceae</taxon>
        <taxon>Sulfitobacter</taxon>
    </lineage>
</organism>
<dbReference type="InterPro" id="IPR036388">
    <property type="entry name" value="WH-like_DNA-bd_sf"/>
</dbReference>
<gene>
    <name evidence="1" type="ORF">SAMN04488041_1117</name>
</gene>
<dbReference type="Proteomes" id="UP000183076">
    <property type="component" value="Unassembled WGS sequence"/>
</dbReference>
<evidence type="ECO:0000313" key="1">
    <source>
        <dbReference type="EMBL" id="SDX66049.1"/>
    </source>
</evidence>
<name>A0A1H3DK75_9RHOB</name>
<dbReference type="Gene3D" id="1.10.10.10">
    <property type="entry name" value="Winged helix-like DNA-binding domain superfamily/Winged helix DNA-binding domain"/>
    <property type="match status" value="1"/>
</dbReference>
<dbReference type="AlphaFoldDB" id="A0A1H3DK75"/>
<accession>A0A1H3DK75</accession>
<proteinExistence type="predicted"/>
<evidence type="ECO:0000313" key="2">
    <source>
        <dbReference type="Proteomes" id="UP000183076"/>
    </source>
</evidence>
<sequence>MSINLVRTVRAKKLPSSTLKNVLVYLAERASDDGRNIWPAIDTIAKETGFSTSTVDVAISNLKSSGLIAKVGAKKLPNGKRTSLYEIDLAKLHALPEARIRDRTDWQKNSVLKSGRAKTCNASNVGSTEACDTRLSGAVPPDSRVQYIKDKNILSNTKSSGTSSPSGRPTPFDPILTEGITAYNNTAKMSGWYLFPAQDAEAKALLRQRLEALGGIEGWYAALERAAESDFLCGRSSSTKFKLQAKYLLKKFKKLQGGGFDNPVTAAPKAIPQAHLAQMGQILRDIAHDHGVEVWKLRSEKYAPQYPKAIQAVRDAVKKTSIPMDMISKFFGEVMA</sequence>
<dbReference type="RefSeq" id="WP_074637582.1">
    <property type="nucleotide sequence ID" value="NZ_FNNB01000011.1"/>
</dbReference>